<reference evidence="1 2" key="1">
    <citation type="submission" date="2020-07" db="EMBL/GenBank/DDBJ databases">
        <title>Complete genome sequence of Mycolicibacterium litorale like strain isolated from cardiac implantable electronic device infection.</title>
        <authorList>
            <person name="Fukano H."/>
            <person name="Miyama H."/>
            <person name="Hoshino Y."/>
        </authorList>
    </citation>
    <scope>NUCLEOTIDE SEQUENCE [LARGE SCALE GENOMIC DNA]</scope>
    <source>
        <strain evidence="1 2">NIIDNTM18</strain>
    </source>
</reference>
<evidence type="ECO:0000313" key="1">
    <source>
        <dbReference type="EMBL" id="BCI51795.1"/>
    </source>
</evidence>
<proteinExistence type="predicted"/>
<evidence type="ECO:0000313" key="2">
    <source>
        <dbReference type="Proteomes" id="UP000515734"/>
    </source>
</evidence>
<dbReference type="AlphaFoldDB" id="A0A6S6P0A1"/>
<dbReference type="EMBL" id="AP023287">
    <property type="protein sequence ID" value="BCI51795.1"/>
    <property type="molecule type" value="Genomic_DNA"/>
</dbReference>
<gene>
    <name evidence="1" type="primary">yclD</name>
    <name evidence="1" type="ORF">NIIDNTM18_10730</name>
</gene>
<protein>
    <recommendedName>
        <fullName evidence="3">Pyridoxamine 5'-phosphate oxidase</fullName>
    </recommendedName>
</protein>
<dbReference type="InterPro" id="IPR012349">
    <property type="entry name" value="Split_barrel_FMN-bd"/>
</dbReference>
<accession>A0A6S6P0A1</accession>
<dbReference type="Gene3D" id="2.30.110.10">
    <property type="entry name" value="Electron Transport, Fmn-binding Protein, Chain A"/>
    <property type="match status" value="1"/>
</dbReference>
<dbReference type="Proteomes" id="UP000515734">
    <property type="component" value="Chromosome"/>
</dbReference>
<name>A0A6S6P0A1_9MYCO</name>
<organism evidence="1 2">
    <name type="scientific">Mycolicibacterium litorale</name>
    <dbReference type="NCBI Taxonomy" id="758802"/>
    <lineage>
        <taxon>Bacteria</taxon>
        <taxon>Bacillati</taxon>
        <taxon>Actinomycetota</taxon>
        <taxon>Actinomycetes</taxon>
        <taxon>Mycobacteriales</taxon>
        <taxon>Mycobacteriaceae</taxon>
        <taxon>Mycolicibacterium</taxon>
    </lineage>
</organism>
<evidence type="ECO:0008006" key="3">
    <source>
        <dbReference type="Google" id="ProtNLM"/>
    </source>
</evidence>
<sequence>MPPPVAALADGSDLANKVGQTISLITIDENGWPRLALLSIGEVYSASGTDIRLALHAGSGTTAALTASGRALLNTVLEATNYRIRVQVERVDRGPGPLAFFTGTVIAVDEDRVPYAELTSGITYSLRNEEAVLVRWQRQLAQMQELGT</sequence>